<dbReference type="Proteomes" id="UP000663866">
    <property type="component" value="Unassembled WGS sequence"/>
</dbReference>
<evidence type="ECO:0000313" key="1">
    <source>
        <dbReference type="EMBL" id="CAF4189792.1"/>
    </source>
</evidence>
<gene>
    <name evidence="1" type="ORF">OVN521_LOCUS25770</name>
</gene>
<comment type="caution">
    <text evidence="1">The sequence shown here is derived from an EMBL/GenBank/DDBJ whole genome shotgun (WGS) entry which is preliminary data.</text>
</comment>
<keyword evidence="2" id="KW-1185">Reference proteome</keyword>
<proteinExistence type="predicted"/>
<sequence length="134" mass="15592">MLPENIFNITCVLDCLPAKRFFPNAHNMKTLFSISYLFTDQFQFKTVKETSVDEEFGGGSAVRLTPLLTTYEILYEFQGLNKRIDKLLRTYAKYDLNFKSWPKSKFDFVCQSINPEQVRSLILSDADDTCQQIH</sequence>
<dbReference type="AlphaFoldDB" id="A0A820AS38"/>
<organism evidence="1 2">
    <name type="scientific">Rotaria magnacalcarata</name>
    <dbReference type="NCBI Taxonomy" id="392030"/>
    <lineage>
        <taxon>Eukaryota</taxon>
        <taxon>Metazoa</taxon>
        <taxon>Spiralia</taxon>
        <taxon>Gnathifera</taxon>
        <taxon>Rotifera</taxon>
        <taxon>Eurotatoria</taxon>
        <taxon>Bdelloidea</taxon>
        <taxon>Philodinida</taxon>
        <taxon>Philodinidae</taxon>
        <taxon>Rotaria</taxon>
    </lineage>
</organism>
<protein>
    <submittedName>
        <fullName evidence="1">Uncharacterized protein</fullName>
    </submittedName>
</protein>
<name>A0A820AS38_9BILA</name>
<dbReference type="EMBL" id="CAJOBG010006531">
    <property type="protein sequence ID" value="CAF4189792.1"/>
    <property type="molecule type" value="Genomic_DNA"/>
</dbReference>
<accession>A0A820AS38</accession>
<evidence type="ECO:0000313" key="2">
    <source>
        <dbReference type="Proteomes" id="UP000663866"/>
    </source>
</evidence>
<reference evidence="1" key="1">
    <citation type="submission" date="2021-02" db="EMBL/GenBank/DDBJ databases">
        <authorList>
            <person name="Nowell W R."/>
        </authorList>
    </citation>
    <scope>NUCLEOTIDE SEQUENCE</scope>
</reference>